<dbReference type="RefSeq" id="WP_190076991.1">
    <property type="nucleotide sequence ID" value="NZ_BMTC01000006.1"/>
</dbReference>
<dbReference type="SUPFAM" id="SSF52540">
    <property type="entry name" value="P-loop containing nucleoside triphosphate hydrolases"/>
    <property type="match status" value="1"/>
</dbReference>
<feature type="domain" description="NB-ARC" evidence="1">
    <location>
        <begin position="100"/>
        <end position="236"/>
    </location>
</feature>
<comment type="caution">
    <text evidence="2">The sequence shown here is derived from an EMBL/GenBank/DDBJ whole genome shotgun (WGS) entry which is preliminary data.</text>
</comment>
<evidence type="ECO:0000313" key="3">
    <source>
        <dbReference type="Proteomes" id="UP001052655"/>
    </source>
</evidence>
<proteinExistence type="predicted"/>
<dbReference type="Gene3D" id="1.25.40.10">
    <property type="entry name" value="Tetratricopeptide repeat domain"/>
    <property type="match status" value="2"/>
</dbReference>
<evidence type="ECO:0000313" key="2">
    <source>
        <dbReference type="EMBL" id="GHI31909.1"/>
    </source>
</evidence>
<dbReference type="EMBL" id="BNDX01000008">
    <property type="protein sequence ID" value="GHI31909.1"/>
    <property type="molecule type" value="Genomic_DNA"/>
</dbReference>
<accession>A0ABQ3Q3S9</accession>
<protein>
    <recommendedName>
        <fullName evidence="1">NB-ARC domain-containing protein</fullName>
    </recommendedName>
</protein>
<dbReference type="InterPro" id="IPR027417">
    <property type="entry name" value="P-loop_NTPase"/>
</dbReference>
<dbReference type="PANTHER" id="PTHR46082">
    <property type="entry name" value="ATP/GTP-BINDING PROTEIN-RELATED"/>
    <property type="match status" value="1"/>
</dbReference>
<dbReference type="Pfam" id="PF13374">
    <property type="entry name" value="TPR_10"/>
    <property type="match status" value="2"/>
</dbReference>
<reference evidence="2" key="1">
    <citation type="submission" date="2024-05" db="EMBL/GenBank/DDBJ databases">
        <title>Whole genome shotgun sequence of Streptomyces daghestanicus NBRC 12762.</title>
        <authorList>
            <person name="Komaki H."/>
            <person name="Tamura T."/>
        </authorList>
    </citation>
    <scope>NUCLEOTIDE SEQUENCE</scope>
    <source>
        <strain evidence="2">NBRC 12762</strain>
    </source>
</reference>
<gene>
    <name evidence="2" type="ORF">Sdagh_36390</name>
</gene>
<dbReference type="Proteomes" id="UP001052655">
    <property type="component" value="Unassembled WGS sequence"/>
</dbReference>
<dbReference type="PANTHER" id="PTHR46082:SF6">
    <property type="entry name" value="AAA+ ATPASE DOMAIN-CONTAINING PROTEIN-RELATED"/>
    <property type="match status" value="1"/>
</dbReference>
<dbReference type="InterPro" id="IPR053137">
    <property type="entry name" value="NLR-like"/>
</dbReference>
<dbReference type="Pfam" id="PF00931">
    <property type="entry name" value="NB-ARC"/>
    <property type="match status" value="1"/>
</dbReference>
<dbReference type="Gene3D" id="3.40.50.300">
    <property type="entry name" value="P-loop containing nucleotide triphosphate hydrolases"/>
    <property type="match status" value="1"/>
</dbReference>
<keyword evidence="3" id="KW-1185">Reference proteome</keyword>
<dbReference type="InterPro" id="IPR002182">
    <property type="entry name" value="NB-ARC"/>
</dbReference>
<evidence type="ECO:0000259" key="1">
    <source>
        <dbReference type="Pfam" id="PF00931"/>
    </source>
</evidence>
<organism evidence="2 3">
    <name type="scientific">Streptomyces daghestanicus</name>
    <dbReference type="NCBI Taxonomy" id="66885"/>
    <lineage>
        <taxon>Bacteria</taxon>
        <taxon>Bacillati</taxon>
        <taxon>Actinomycetota</taxon>
        <taxon>Actinomycetes</taxon>
        <taxon>Kitasatosporales</taxon>
        <taxon>Streptomycetaceae</taxon>
        <taxon>Streptomyces</taxon>
    </lineage>
</organism>
<dbReference type="InterPro" id="IPR011990">
    <property type="entry name" value="TPR-like_helical_dom_sf"/>
</dbReference>
<sequence length="798" mass="85589">MSGVFDRRPGVAASGDEAVAAGRDIGTAVTAPGAIGKQHIEHLTLLAAAPPAPVPRADLVDAPPGLTNLPERPRLFVGRRRELDVLRAGTATGTAPLVHVVHGLGGVGKTTLAAHWAADHAAYSPVWWIAGDDRAAVDAGLGALATALLLRTGAASLQEPQLRDWALQWLAAHDDWLIVIDNVSEPADVKHLLAAVRGGRFLITSRRSTGWHGIAETMALDALTSEEAVELFARIAPDAGDAVADVCSELGHLPLAIEQAAAYCLESGTAAERYLALLADYPADMYTATFAGRNEQRTVARVWRVTLDRLADVPLAVTILLTVAWYAPDDIPRSFLDGLGSPPAVDRAIGRLAAHSMVTLRGTSALSLHRLVQAVSRTADPEDPHRDAGAISAAREIAAECLVEAVPEDSADPGQWRTWRRLLPHVEALAGHTDPAEDSVDLARVFSRVGQFAGHQMTGSRAKRLLRRGDAGVVRHLGPDHLLSLVARNRRMGFQPLPLRQALDHVARCERVLGSRHPETITARYELTASYLEAADLDRALLNVREAVALRGRVLGPEHPETLEARWGELRVMAIQDDGEAAVDLVEQLLTDCTRVLGDKHPLTLTVRGSQTQVMSSVGRSITAMMFRATREIAAQGEKALAEVRTAADDLREAHSREAVEAWVQEALPEAVGRLADCEAALGREHADTIAARLNLAHMHLGTGDFDAALGLARQAAQEADRYVGADSFLSAMARACIMNTAIATRDVATGTETLDWFRRFLRANVSGGSEAQERAQAQIDAMENAWALALAEPPAEE</sequence>
<name>A0ABQ3Q3S9_9ACTN</name>